<reference evidence="1" key="1">
    <citation type="submission" date="2020-05" db="EMBL/GenBank/DDBJ databases">
        <title>WGS assembly of Panicum virgatum.</title>
        <authorList>
            <person name="Lovell J.T."/>
            <person name="Jenkins J."/>
            <person name="Shu S."/>
            <person name="Juenger T.E."/>
            <person name="Schmutz J."/>
        </authorList>
    </citation>
    <scope>NUCLEOTIDE SEQUENCE</scope>
    <source>
        <strain evidence="1">AP13</strain>
    </source>
</reference>
<keyword evidence="2" id="KW-1185">Reference proteome</keyword>
<sequence>MSDDSIQELNCFSNQKIPWVPFRVYVAMPVPALHFSSPQAPITFRFCPIFQLANTHIIGTPAAARQKWSTKLQMLSYSIPRIITNIALPAGNQASINNKQKITAYKLL</sequence>
<gene>
    <name evidence="1" type="ORF">PVAP13_7KG091263</name>
</gene>
<proteinExistence type="predicted"/>
<accession>A0A8T0QJB8</accession>
<dbReference type="AlphaFoldDB" id="A0A8T0QJB8"/>
<comment type="caution">
    <text evidence="1">The sequence shown here is derived from an EMBL/GenBank/DDBJ whole genome shotgun (WGS) entry which is preliminary data.</text>
</comment>
<evidence type="ECO:0000313" key="1">
    <source>
        <dbReference type="EMBL" id="KAG2570274.1"/>
    </source>
</evidence>
<protein>
    <submittedName>
        <fullName evidence="1">Uncharacterized protein</fullName>
    </submittedName>
</protein>
<name>A0A8T0QJB8_PANVG</name>
<dbReference type="EMBL" id="CM029049">
    <property type="protein sequence ID" value="KAG2570274.1"/>
    <property type="molecule type" value="Genomic_DNA"/>
</dbReference>
<evidence type="ECO:0000313" key="2">
    <source>
        <dbReference type="Proteomes" id="UP000823388"/>
    </source>
</evidence>
<dbReference type="Proteomes" id="UP000823388">
    <property type="component" value="Chromosome 7K"/>
</dbReference>
<organism evidence="1 2">
    <name type="scientific">Panicum virgatum</name>
    <name type="common">Blackwell switchgrass</name>
    <dbReference type="NCBI Taxonomy" id="38727"/>
    <lineage>
        <taxon>Eukaryota</taxon>
        <taxon>Viridiplantae</taxon>
        <taxon>Streptophyta</taxon>
        <taxon>Embryophyta</taxon>
        <taxon>Tracheophyta</taxon>
        <taxon>Spermatophyta</taxon>
        <taxon>Magnoliopsida</taxon>
        <taxon>Liliopsida</taxon>
        <taxon>Poales</taxon>
        <taxon>Poaceae</taxon>
        <taxon>PACMAD clade</taxon>
        <taxon>Panicoideae</taxon>
        <taxon>Panicodae</taxon>
        <taxon>Paniceae</taxon>
        <taxon>Panicinae</taxon>
        <taxon>Panicum</taxon>
        <taxon>Panicum sect. Hiantes</taxon>
    </lineage>
</organism>